<accession>A0A9P5UFX2</accession>
<dbReference type="InterPro" id="IPR006091">
    <property type="entry name" value="Acyl-CoA_Oxase/DH_mid-dom"/>
</dbReference>
<proteinExistence type="inferred from homology"/>
<dbReference type="InterPro" id="IPR009075">
    <property type="entry name" value="AcylCo_DH/oxidase_C"/>
</dbReference>
<dbReference type="InterPro" id="IPR041504">
    <property type="entry name" value="AidB_N"/>
</dbReference>
<evidence type="ECO:0000259" key="5">
    <source>
        <dbReference type="Pfam" id="PF00441"/>
    </source>
</evidence>
<evidence type="ECO:0000313" key="8">
    <source>
        <dbReference type="EMBL" id="KAF9077732.1"/>
    </source>
</evidence>
<dbReference type="OrthoDB" id="10251155at2759"/>
<gene>
    <name evidence="8" type="ORF">BDP27DRAFT_1379468</name>
</gene>
<keyword evidence="4" id="KW-0560">Oxidoreductase</keyword>
<dbReference type="InterPro" id="IPR052904">
    <property type="entry name" value="Acyl-CoA_dehydrogenase-like"/>
</dbReference>
<comment type="cofactor">
    <cofactor evidence="4">
        <name>FAD</name>
        <dbReference type="ChEBI" id="CHEBI:57692"/>
    </cofactor>
</comment>
<feature type="domain" description="Acyl-CoA dehydrogenase/oxidase C-terminal" evidence="5">
    <location>
        <begin position="293"/>
        <end position="447"/>
    </location>
</feature>
<comment type="similarity">
    <text evidence="1 4">Belongs to the acyl-CoA dehydrogenase family.</text>
</comment>
<organism evidence="8 9">
    <name type="scientific">Rhodocollybia butyracea</name>
    <dbReference type="NCBI Taxonomy" id="206335"/>
    <lineage>
        <taxon>Eukaryota</taxon>
        <taxon>Fungi</taxon>
        <taxon>Dikarya</taxon>
        <taxon>Basidiomycota</taxon>
        <taxon>Agaricomycotina</taxon>
        <taxon>Agaricomycetes</taxon>
        <taxon>Agaricomycetidae</taxon>
        <taxon>Agaricales</taxon>
        <taxon>Marasmiineae</taxon>
        <taxon>Omphalotaceae</taxon>
        <taxon>Rhodocollybia</taxon>
    </lineage>
</organism>
<dbReference type="Gene3D" id="6.10.250.600">
    <property type="match status" value="1"/>
</dbReference>
<feature type="domain" description="Adaptive response protein AidB N-terminal" evidence="7">
    <location>
        <begin position="9"/>
        <end position="165"/>
    </location>
</feature>
<dbReference type="GO" id="GO:0003995">
    <property type="term" value="F:acyl-CoA dehydrogenase activity"/>
    <property type="evidence" value="ECO:0007669"/>
    <property type="project" value="TreeGrafter"/>
</dbReference>
<name>A0A9P5UFX2_9AGAR</name>
<dbReference type="Pfam" id="PF18158">
    <property type="entry name" value="AidB_N"/>
    <property type="match status" value="1"/>
</dbReference>
<dbReference type="PANTHER" id="PTHR42707">
    <property type="entry name" value="ACYL-COA DEHYDROGENASE"/>
    <property type="match status" value="1"/>
</dbReference>
<reference evidence="8" key="1">
    <citation type="submission" date="2020-11" db="EMBL/GenBank/DDBJ databases">
        <authorList>
            <consortium name="DOE Joint Genome Institute"/>
            <person name="Ahrendt S."/>
            <person name="Riley R."/>
            <person name="Andreopoulos W."/>
            <person name="Labutti K."/>
            <person name="Pangilinan J."/>
            <person name="Ruiz-Duenas F.J."/>
            <person name="Barrasa J.M."/>
            <person name="Sanchez-Garcia M."/>
            <person name="Camarero S."/>
            <person name="Miyauchi S."/>
            <person name="Serrano A."/>
            <person name="Linde D."/>
            <person name="Babiker R."/>
            <person name="Drula E."/>
            <person name="Ayuso-Fernandez I."/>
            <person name="Pacheco R."/>
            <person name="Padilla G."/>
            <person name="Ferreira P."/>
            <person name="Barriuso J."/>
            <person name="Kellner H."/>
            <person name="Castanera R."/>
            <person name="Alfaro M."/>
            <person name="Ramirez L."/>
            <person name="Pisabarro A.G."/>
            <person name="Kuo A."/>
            <person name="Tritt A."/>
            <person name="Lipzen A."/>
            <person name="He G."/>
            <person name="Yan M."/>
            <person name="Ng V."/>
            <person name="Cullen D."/>
            <person name="Martin F."/>
            <person name="Rosso M.-N."/>
            <person name="Henrissat B."/>
            <person name="Hibbett D."/>
            <person name="Martinez A.T."/>
            <person name="Grigoriev I.V."/>
        </authorList>
    </citation>
    <scope>NUCLEOTIDE SEQUENCE</scope>
    <source>
        <strain evidence="8">AH 40177</strain>
    </source>
</reference>
<dbReference type="SUPFAM" id="SSF47203">
    <property type="entry name" value="Acyl-CoA dehydrogenase C-terminal domain-like"/>
    <property type="match status" value="1"/>
</dbReference>
<evidence type="ECO:0000256" key="2">
    <source>
        <dbReference type="ARBA" id="ARBA00022630"/>
    </source>
</evidence>
<dbReference type="PANTHER" id="PTHR42707:SF2">
    <property type="entry name" value="ACD11 DEHYDROGENASE"/>
    <property type="match status" value="1"/>
</dbReference>
<sequence length="586" mass="64843">MRVEQGFQQVPFHEGNAYVHDPVLPSLLRRIIPSRLFTEEIEPELERFGAEVTTSIRAQASQNRVSPPVLRQYDNWGRRVDELQTSEGWRSLKATAQREGIPGIFYERKYREHSRSFGFAKAFLMVGDSHEVFCPLSMTDGAARVIELMGTEGMKRDIFPRLISRDPSSAFVAGQWMTERAGGSDVSQTETTASPLDSSDQLDGFKWFSSATDGDVALALARTGPLDSGSKSLSLFFVPLRVPLVVNGSKVTASPTSNGIHVHRLKNKIGTHTLPTAELSLESTTAYLIGSANQGVKNIAPVLNITRVWSAAGSIGSLRKCLAIATAYATVRKIDGGKRMLKDVPIHVANLASINLVYRALTHFLFGVVVLLGRVECGIATEEEQNRLRMFTPILKAFATEKAVPAMEESMAALGGQGYMEENDIGRMIRDCLVERIWEGTTTVLSIDLLRSTTDPAKLRQFISWCNSIILACPPDLLKCVQEAIQLLQWRLDSLLAAFLHPVPPLLARPSLMFMGYIASSIYLLEHATWSRTRGEPELEVDAEVFRRWVFDGGFAAVEQELDRARSEHKLANASNTVIVFGHAKL</sequence>
<dbReference type="Gene3D" id="2.40.110.20">
    <property type="match status" value="1"/>
</dbReference>
<dbReference type="InterPro" id="IPR009100">
    <property type="entry name" value="AcylCoA_DH/oxidase_NM_dom_sf"/>
</dbReference>
<evidence type="ECO:0000313" key="9">
    <source>
        <dbReference type="Proteomes" id="UP000772434"/>
    </source>
</evidence>
<dbReference type="Gene3D" id="1.20.140.10">
    <property type="entry name" value="Butyryl-CoA Dehydrogenase, subunit A, domain 3"/>
    <property type="match status" value="1"/>
</dbReference>
<evidence type="ECO:0008006" key="10">
    <source>
        <dbReference type="Google" id="ProtNLM"/>
    </source>
</evidence>
<keyword evidence="9" id="KW-1185">Reference proteome</keyword>
<protein>
    <recommendedName>
        <fullName evidence="10">Acyl-CoA dehydrogenase</fullName>
    </recommendedName>
</protein>
<dbReference type="AlphaFoldDB" id="A0A9P5UFX2"/>
<dbReference type="EMBL" id="JADNRY010000003">
    <property type="protein sequence ID" value="KAF9077732.1"/>
    <property type="molecule type" value="Genomic_DNA"/>
</dbReference>
<dbReference type="SUPFAM" id="SSF56645">
    <property type="entry name" value="Acyl-CoA dehydrogenase NM domain-like"/>
    <property type="match status" value="1"/>
</dbReference>
<feature type="domain" description="Acyl-CoA oxidase/dehydrogenase middle" evidence="6">
    <location>
        <begin position="175"/>
        <end position="282"/>
    </location>
</feature>
<evidence type="ECO:0000256" key="1">
    <source>
        <dbReference type="ARBA" id="ARBA00009347"/>
    </source>
</evidence>
<evidence type="ECO:0000259" key="7">
    <source>
        <dbReference type="Pfam" id="PF18158"/>
    </source>
</evidence>
<keyword evidence="3 4" id="KW-0274">FAD</keyword>
<comment type="caution">
    <text evidence="8">The sequence shown here is derived from an EMBL/GenBank/DDBJ whole genome shotgun (WGS) entry which is preliminary data.</text>
</comment>
<keyword evidence="2 4" id="KW-0285">Flavoprotein</keyword>
<dbReference type="Pfam" id="PF00441">
    <property type="entry name" value="Acyl-CoA_dh_1"/>
    <property type="match status" value="1"/>
</dbReference>
<evidence type="ECO:0000256" key="3">
    <source>
        <dbReference type="ARBA" id="ARBA00022827"/>
    </source>
</evidence>
<dbReference type="InterPro" id="IPR036250">
    <property type="entry name" value="AcylCo_DH-like_C"/>
</dbReference>
<evidence type="ECO:0000256" key="4">
    <source>
        <dbReference type="RuleBase" id="RU362125"/>
    </source>
</evidence>
<dbReference type="Pfam" id="PF02770">
    <property type="entry name" value="Acyl-CoA_dh_M"/>
    <property type="match status" value="1"/>
</dbReference>
<evidence type="ECO:0000259" key="6">
    <source>
        <dbReference type="Pfam" id="PF02770"/>
    </source>
</evidence>
<dbReference type="Proteomes" id="UP000772434">
    <property type="component" value="Unassembled WGS sequence"/>
</dbReference>